<evidence type="ECO:0000313" key="2">
    <source>
        <dbReference type="EMBL" id="GAA4226083.1"/>
    </source>
</evidence>
<evidence type="ECO:0000256" key="1">
    <source>
        <dbReference type="SAM" id="MobiDB-lite"/>
    </source>
</evidence>
<protein>
    <recommendedName>
        <fullName evidence="4">Phage portal protein</fullName>
    </recommendedName>
</protein>
<accession>A0ABP8BUH0</accession>
<dbReference type="EMBL" id="BAABAS010000004">
    <property type="protein sequence ID" value="GAA4226083.1"/>
    <property type="molecule type" value="Genomic_DNA"/>
</dbReference>
<dbReference type="Pfam" id="PF04860">
    <property type="entry name" value="Phage_portal"/>
    <property type="match status" value="1"/>
</dbReference>
<feature type="compositionally biased region" description="Pro residues" evidence="1">
    <location>
        <begin position="418"/>
        <end position="432"/>
    </location>
</feature>
<feature type="compositionally biased region" description="Acidic residues" evidence="1">
    <location>
        <begin position="433"/>
        <end position="455"/>
    </location>
</feature>
<gene>
    <name evidence="2" type="ORF">GCM10022254_09850</name>
</gene>
<dbReference type="Proteomes" id="UP001501710">
    <property type="component" value="Unassembled WGS sequence"/>
</dbReference>
<keyword evidence="3" id="KW-1185">Reference proteome</keyword>
<name>A0ABP8BUH0_9ACTN</name>
<comment type="caution">
    <text evidence="2">The sequence shown here is derived from an EMBL/GenBank/DDBJ whole genome shotgun (WGS) entry which is preliminary data.</text>
</comment>
<feature type="region of interest" description="Disordered" evidence="1">
    <location>
        <begin position="402"/>
        <end position="459"/>
    </location>
</feature>
<sequence>MHGRRPCRSAEAIMRNPLDLLPAITAQTRKELARVPVPYVAAAAATGWKPRSNSEGQMRAMGGNGTLFAIVDRLAASTSAVRWDLYRTPPPGRKPQPFEELPTVPNHLALDIWRKPNPFFTRQEFVETFQQHYDLVGEAWWVVARNPQFKAIPLELWPVSPARMVPVPDPDRFLAGYVYNSPGGEEVPLGLDEVIQLRRPNPWDPYRGIGPVQTIVATLQGVALSEEWNRNFFLNSAEPGGIIEVPTRLNDGEFNELRDRWNEQHRGVSAAHRVAILEHGQWKDRTVSQRDMQFVELREVSDRIIRGAYGMSKFAVGDLDDVNRAVAEAAKAWFAEQMTVPRCERIKEALNEKFLPLFGPTGEGVHFDYESPAVADRESDDRERTSKAEAYKTLVEARVDPEDAAQVVGLPPMRTVKPPEPAAEPEPAQQPEPEPETGDADGDEPDEPDEKEEPGDAPAALALRVTRPAAKTSENLDPDDLPDVSPLRAAWEKALAALLKLWEKISAAQKKSLVRQVREAAESGDLTALTRLVVPTEDATNTLADAMSALADLAAEQTAAEAADQDVDITPVAPAGSALSDTAAVTTDLMASDLATSAAREAMRVGAGTAPADDVADAVREHLDGLSDAQLRERLGGALHRAQHDARMGTWRQAEQDGAGGYEVAYYASEKNDTSRCGPCGEIDGTFLGNTIADADREYPTGGYLRCEGRDRCRGQVVAIWRPGQVNQ</sequence>
<proteinExistence type="predicted"/>
<evidence type="ECO:0008006" key="4">
    <source>
        <dbReference type="Google" id="ProtNLM"/>
    </source>
</evidence>
<evidence type="ECO:0000313" key="3">
    <source>
        <dbReference type="Proteomes" id="UP001501710"/>
    </source>
</evidence>
<organism evidence="2 3">
    <name type="scientific">Actinomadura meridiana</name>
    <dbReference type="NCBI Taxonomy" id="559626"/>
    <lineage>
        <taxon>Bacteria</taxon>
        <taxon>Bacillati</taxon>
        <taxon>Actinomycetota</taxon>
        <taxon>Actinomycetes</taxon>
        <taxon>Streptosporangiales</taxon>
        <taxon>Thermomonosporaceae</taxon>
        <taxon>Actinomadura</taxon>
    </lineage>
</organism>
<dbReference type="InterPro" id="IPR006944">
    <property type="entry name" value="Phage/GTA_portal"/>
</dbReference>
<reference evidence="3" key="1">
    <citation type="journal article" date="2019" name="Int. J. Syst. Evol. Microbiol.">
        <title>The Global Catalogue of Microorganisms (GCM) 10K type strain sequencing project: providing services to taxonomists for standard genome sequencing and annotation.</title>
        <authorList>
            <consortium name="The Broad Institute Genomics Platform"/>
            <consortium name="The Broad Institute Genome Sequencing Center for Infectious Disease"/>
            <person name="Wu L."/>
            <person name="Ma J."/>
        </authorList>
    </citation>
    <scope>NUCLEOTIDE SEQUENCE [LARGE SCALE GENOMIC DNA]</scope>
    <source>
        <strain evidence="3">JCM 17440</strain>
    </source>
</reference>